<dbReference type="AlphaFoldDB" id="A0A7U2HWV9"/>
<sequence>MSCRPGCTDRFLTCVTVGSLPVVSQFHFDAFVLQLAKCSPNNVDRLWHLRLRSGQLVSHGVLRSKLSEIGDRSTLTSLRHSRWAQQVNISFVQLPLTAPLCFARIGCVSPPRFCTTCISRR</sequence>
<dbReference type="Proteomes" id="UP000663193">
    <property type="component" value="Chromosome 3"/>
</dbReference>
<organism evidence="1 2">
    <name type="scientific">Phaeosphaeria nodorum (strain SN15 / ATCC MYA-4574 / FGSC 10173)</name>
    <name type="common">Glume blotch fungus</name>
    <name type="synonym">Parastagonospora nodorum</name>
    <dbReference type="NCBI Taxonomy" id="321614"/>
    <lineage>
        <taxon>Eukaryota</taxon>
        <taxon>Fungi</taxon>
        <taxon>Dikarya</taxon>
        <taxon>Ascomycota</taxon>
        <taxon>Pezizomycotina</taxon>
        <taxon>Dothideomycetes</taxon>
        <taxon>Pleosporomycetidae</taxon>
        <taxon>Pleosporales</taxon>
        <taxon>Pleosporineae</taxon>
        <taxon>Phaeosphaeriaceae</taxon>
        <taxon>Parastagonospora</taxon>
    </lineage>
</organism>
<evidence type="ECO:0000313" key="1">
    <source>
        <dbReference type="EMBL" id="QRC93598.1"/>
    </source>
</evidence>
<proteinExistence type="predicted"/>
<evidence type="ECO:0000313" key="2">
    <source>
        <dbReference type="Proteomes" id="UP000663193"/>
    </source>
</evidence>
<gene>
    <name evidence="1" type="ORF">JI435_404140</name>
</gene>
<accession>A0A7U2HWV9</accession>
<dbReference type="EMBL" id="CP069025">
    <property type="protein sequence ID" value="QRC93598.1"/>
    <property type="molecule type" value="Genomic_DNA"/>
</dbReference>
<keyword evidence="2" id="KW-1185">Reference proteome</keyword>
<dbReference type="VEuPathDB" id="FungiDB:JI435_404140"/>
<reference evidence="2" key="1">
    <citation type="journal article" date="2021" name="BMC Genomics">
        <title>Chromosome-level genome assembly and manually-curated proteome of model necrotroph Parastagonospora nodorum Sn15 reveals a genome-wide trove of candidate effector homologs, and redundancy of virulence-related functions within an accessory chromosome.</title>
        <authorList>
            <person name="Bertazzoni S."/>
            <person name="Jones D.A.B."/>
            <person name="Phan H.T."/>
            <person name="Tan K.-C."/>
            <person name="Hane J.K."/>
        </authorList>
    </citation>
    <scope>NUCLEOTIDE SEQUENCE [LARGE SCALE GENOMIC DNA]</scope>
    <source>
        <strain evidence="2">SN15 / ATCC MYA-4574 / FGSC 10173)</strain>
    </source>
</reference>
<name>A0A7U2HWV9_PHANO</name>
<protein>
    <submittedName>
        <fullName evidence="1">Uncharacterized protein</fullName>
    </submittedName>
</protein>